<dbReference type="GO" id="GO:0000455">
    <property type="term" value="P:enzyme-directed rRNA pseudouridine synthesis"/>
    <property type="evidence" value="ECO:0007669"/>
    <property type="project" value="UniProtKB-ARBA"/>
</dbReference>
<keyword evidence="2 4" id="KW-0694">RNA-binding</keyword>
<comment type="similarity">
    <text evidence="1 5">Belongs to the pseudouridine synthase RsuA family.</text>
</comment>
<dbReference type="eggNOG" id="COG1187">
    <property type="taxonomic scope" value="Bacteria"/>
</dbReference>
<name>Q3A507_SYNC1</name>
<evidence type="ECO:0000256" key="3">
    <source>
        <dbReference type="ARBA" id="ARBA00023235"/>
    </source>
</evidence>
<dbReference type="OrthoDB" id="9807213at2"/>
<dbReference type="EC" id="5.4.99.-" evidence="5"/>
<dbReference type="GO" id="GO:0005829">
    <property type="term" value="C:cytosol"/>
    <property type="evidence" value="ECO:0007669"/>
    <property type="project" value="UniProtKB-ARBA"/>
</dbReference>
<dbReference type="CDD" id="cd02870">
    <property type="entry name" value="PseudoU_synth_RsuA_like"/>
    <property type="match status" value="1"/>
</dbReference>
<dbReference type="InterPro" id="IPR006145">
    <property type="entry name" value="PsdUridine_synth_RsuA/RluA"/>
</dbReference>
<protein>
    <recommendedName>
        <fullName evidence="5">Pseudouridine synthase</fullName>
        <ecNumber evidence="5">5.4.99.-</ecNumber>
    </recommendedName>
</protein>
<evidence type="ECO:0000256" key="2">
    <source>
        <dbReference type="ARBA" id="ARBA00022884"/>
    </source>
</evidence>
<evidence type="ECO:0000259" key="6">
    <source>
        <dbReference type="SMART" id="SM00363"/>
    </source>
</evidence>
<gene>
    <name evidence="7" type="primary">rluB</name>
    <name evidence="7" type="ordered locus">Pcar_1301</name>
</gene>
<evidence type="ECO:0000313" key="8">
    <source>
        <dbReference type="Proteomes" id="UP000002534"/>
    </source>
</evidence>
<dbReference type="FunFam" id="3.10.290.10:FF:000003">
    <property type="entry name" value="Pseudouridine synthase"/>
    <property type="match status" value="1"/>
</dbReference>
<dbReference type="PROSITE" id="PS50889">
    <property type="entry name" value="S4"/>
    <property type="match status" value="1"/>
</dbReference>
<dbReference type="GO" id="GO:0120159">
    <property type="term" value="F:rRNA pseudouridine synthase activity"/>
    <property type="evidence" value="ECO:0007669"/>
    <property type="project" value="UniProtKB-ARBA"/>
</dbReference>
<sequence length="236" mass="26594">MKQRLQKLIAAAGLTSRRRAEEWIANGRVTVNGRVAELGAQADPDKDRILVDNRPLPQAEEPVCVLLHKPVGYVTSRRDPQGRPVVTDLLGKFRARLFPVGRLDLNTEGLLLLTNDGDLAWRLSHPSHEVCKTYLVRVQGSLSCEARRQLQEGVLLEEGVTAPAKVARVRQAGSHTWMELSIHEGRNRQVRRMCEAVGCPVSRLKRIRYAFLDLGDLRPGQHRQLSRNEVARLKKL</sequence>
<proteinExistence type="inferred from homology"/>
<dbReference type="PANTHER" id="PTHR47683:SF3">
    <property type="entry name" value="RIBOSOMAL LARGE SUBUNIT PSEUDOURIDINE SYNTHASE B"/>
    <property type="match status" value="1"/>
</dbReference>
<evidence type="ECO:0000256" key="4">
    <source>
        <dbReference type="PROSITE-ProRule" id="PRU00182"/>
    </source>
</evidence>
<dbReference type="Gene3D" id="3.10.290.10">
    <property type="entry name" value="RNA-binding S4 domain"/>
    <property type="match status" value="1"/>
</dbReference>
<dbReference type="FunFam" id="3.30.70.1560:FF:000001">
    <property type="entry name" value="Pseudouridine synthase"/>
    <property type="match status" value="1"/>
</dbReference>
<dbReference type="InterPro" id="IPR050343">
    <property type="entry name" value="RsuA_PseudoU_synthase"/>
</dbReference>
<dbReference type="KEGG" id="pca:Pcar_1301"/>
<reference evidence="8" key="1">
    <citation type="submission" date="2005-10" db="EMBL/GenBank/DDBJ databases">
        <title>Complete sequence of Pelobacter carbinolicus DSM 2380.</title>
        <authorList>
            <person name="Copeland A."/>
            <person name="Lucas S."/>
            <person name="Lapidus A."/>
            <person name="Barry K."/>
            <person name="Detter J.C."/>
            <person name="Glavina T."/>
            <person name="Hammon N."/>
            <person name="Israni S."/>
            <person name="Pitluck S."/>
            <person name="Chertkov O."/>
            <person name="Schmutz J."/>
            <person name="Larimer F."/>
            <person name="Land M."/>
            <person name="Kyrpides N."/>
            <person name="Ivanova N."/>
            <person name="Richardson P."/>
        </authorList>
    </citation>
    <scope>NUCLEOTIDE SEQUENCE [LARGE SCALE GENOMIC DNA]</scope>
    <source>
        <strain evidence="8">DSM 2380 / NBRC 103641 / GraBd1</strain>
    </source>
</reference>
<feature type="domain" description="RNA-binding S4" evidence="6">
    <location>
        <begin position="3"/>
        <end position="62"/>
    </location>
</feature>
<dbReference type="InterPro" id="IPR002942">
    <property type="entry name" value="S4_RNA-bd"/>
</dbReference>
<keyword evidence="3 5" id="KW-0413">Isomerase</keyword>
<dbReference type="Pfam" id="PF00849">
    <property type="entry name" value="PseudoU_synth_2"/>
    <property type="match status" value="1"/>
</dbReference>
<evidence type="ECO:0000256" key="1">
    <source>
        <dbReference type="ARBA" id="ARBA00008348"/>
    </source>
</evidence>
<dbReference type="InterPro" id="IPR018496">
    <property type="entry name" value="PsdUridine_synth_RsuA/RluB_CS"/>
</dbReference>
<reference evidence="7 8" key="2">
    <citation type="journal article" date="2012" name="BMC Genomics">
        <title>The genome of Pelobacter carbinolicus reveals surprising metabolic capabilities and physiological features.</title>
        <authorList>
            <person name="Aklujkar M."/>
            <person name="Haveman S.A."/>
            <person name="Didonato R.Jr."/>
            <person name="Chertkov O."/>
            <person name="Han C.S."/>
            <person name="Land M.L."/>
            <person name="Brown P."/>
            <person name="Lovley D.R."/>
        </authorList>
    </citation>
    <scope>NUCLEOTIDE SEQUENCE [LARGE SCALE GENOMIC DNA]</scope>
    <source>
        <strain evidence="8">DSM 2380 / NBRC 103641 / GraBd1</strain>
    </source>
</reference>
<dbReference type="Gene3D" id="3.30.70.580">
    <property type="entry name" value="Pseudouridine synthase I, catalytic domain, N-terminal subdomain"/>
    <property type="match status" value="1"/>
</dbReference>
<accession>Q3A507</accession>
<dbReference type="SUPFAM" id="SSF55174">
    <property type="entry name" value="Alpha-L RNA-binding motif"/>
    <property type="match status" value="1"/>
</dbReference>
<keyword evidence="8" id="KW-1185">Reference proteome</keyword>
<dbReference type="PANTHER" id="PTHR47683">
    <property type="entry name" value="PSEUDOURIDINE SYNTHASE FAMILY PROTEIN-RELATED"/>
    <property type="match status" value="1"/>
</dbReference>
<dbReference type="HOGENOM" id="CLU_024979_1_2_7"/>
<dbReference type="Proteomes" id="UP000002534">
    <property type="component" value="Chromosome"/>
</dbReference>
<dbReference type="PROSITE" id="PS01149">
    <property type="entry name" value="PSI_RSU"/>
    <property type="match status" value="1"/>
</dbReference>
<dbReference type="AlphaFoldDB" id="Q3A507"/>
<dbReference type="InterPro" id="IPR042092">
    <property type="entry name" value="PsdUridine_s_RsuA/RluB/E/F_cat"/>
</dbReference>
<dbReference type="EMBL" id="CP000142">
    <property type="protein sequence ID" value="ABA88550.1"/>
    <property type="molecule type" value="Genomic_DNA"/>
</dbReference>
<dbReference type="CDD" id="cd00165">
    <property type="entry name" value="S4"/>
    <property type="match status" value="1"/>
</dbReference>
<dbReference type="NCBIfam" id="TIGR00093">
    <property type="entry name" value="pseudouridine synthase"/>
    <property type="match status" value="1"/>
</dbReference>
<dbReference type="Pfam" id="PF01479">
    <property type="entry name" value="S4"/>
    <property type="match status" value="1"/>
</dbReference>
<dbReference type="GO" id="GO:0003723">
    <property type="term" value="F:RNA binding"/>
    <property type="evidence" value="ECO:0007669"/>
    <property type="project" value="UniProtKB-KW"/>
</dbReference>
<dbReference type="RefSeq" id="WP_011341025.1">
    <property type="nucleotide sequence ID" value="NC_007498.2"/>
</dbReference>
<dbReference type="InterPro" id="IPR020094">
    <property type="entry name" value="TruA/RsuA/RluB/E/F_N"/>
</dbReference>
<dbReference type="InterPro" id="IPR000748">
    <property type="entry name" value="PsdUridine_synth_RsuA/RluB/E/F"/>
</dbReference>
<dbReference type="SUPFAM" id="SSF55120">
    <property type="entry name" value="Pseudouridine synthase"/>
    <property type="match status" value="1"/>
</dbReference>
<organism evidence="7 8">
    <name type="scientific">Syntrophotalea carbinolica (strain DSM 2380 / NBRC 103641 / GraBd1)</name>
    <name type="common">Pelobacter carbinolicus</name>
    <dbReference type="NCBI Taxonomy" id="338963"/>
    <lineage>
        <taxon>Bacteria</taxon>
        <taxon>Pseudomonadati</taxon>
        <taxon>Thermodesulfobacteriota</taxon>
        <taxon>Desulfuromonadia</taxon>
        <taxon>Desulfuromonadales</taxon>
        <taxon>Syntrophotaleaceae</taxon>
        <taxon>Syntrophotalea</taxon>
    </lineage>
</organism>
<dbReference type="STRING" id="338963.Pcar_1301"/>
<dbReference type="Gene3D" id="3.30.70.1560">
    <property type="entry name" value="Alpha-L RNA-binding motif"/>
    <property type="match status" value="1"/>
</dbReference>
<evidence type="ECO:0000256" key="5">
    <source>
        <dbReference type="RuleBase" id="RU003887"/>
    </source>
</evidence>
<dbReference type="SMART" id="SM00363">
    <property type="entry name" value="S4"/>
    <property type="match status" value="1"/>
</dbReference>
<dbReference type="InterPro" id="IPR036986">
    <property type="entry name" value="S4_RNA-bd_sf"/>
</dbReference>
<dbReference type="InterPro" id="IPR020103">
    <property type="entry name" value="PsdUridine_synth_cat_dom_sf"/>
</dbReference>
<evidence type="ECO:0000313" key="7">
    <source>
        <dbReference type="EMBL" id="ABA88550.1"/>
    </source>
</evidence>